<comment type="caution">
    <text evidence="2">The sequence shown here is derived from an EMBL/GenBank/DDBJ whole genome shotgun (WGS) entry which is preliminary data.</text>
</comment>
<accession>A0A7W8HG56</accession>
<proteinExistence type="predicted"/>
<dbReference type="Proteomes" id="UP000532440">
    <property type="component" value="Unassembled WGS sequence"/>
</dbReference>
<gene>
    <name evidence="2" type="ORF">HNQ70_001395</name>
</gene>
<sequence length="256" mass="26635">MTDPVITAPVRPLDNASALRWLALGWQDLVRAPLPSLLHGLVFLAAGAAIAAIGWGRHDLLAGAFSGFLLLAPMLSAGLYEVSRRLARGERPTVADVLAVWVRGGPCMVRLGILLALLGTLWVGLSMLIVSASTGNPGGGVGQFLRGFVLASDPLPFLLWLAAGGVFAALVFAIGAVAVPMLLDREVNMRTAVLTSVRAVGENPAAMGLWAALVMLLTLVGLATVVGLVVLVPLLGHATWHAYSDSVDAASLPPRY</sequence>
<evidence type="ECO:0000256" key="1">
    <source>
        <dbReference type="SAM" id="Phobius"/>
    </source>
</evidence>
<dbReference type="AlphaFoldDB" id="A0A7W8HG56"/>
<reference evidence="2 3" key="1">
    <citation type="submission" date="2020-08" db="EMBL/GenBank/DDBJ databases">
        <title>Genomic Encyclopedia of Type Strains, Phase IV (KMG-IV): sequencing the most valuable type-strain genomes for metagenomic binning, comparative biology and taxonomic classification.</title>
        <authorList>
            <person name="Goeker M."/>
        </authorList>
    </citation>
    <scope>NUCLEOTIDE SEQUENCE [LARGE SCALE GENOMIC DNA]</scope>
    <source>
        <strain evidence="2 3">DSM 29781</strain>
    </source>
</reference>
<keyword evidence="1" id="KW-0472">Membrane</keyword>
<feature type="transmembrane region" description="Helical" evidence="1">
    <location>
        <begin position="204"/>
        <end position="235"/>
    </location>
</feature>
<organism evidence="2 3">
    <name type="scientific">Quisquiliibacterium transsilvanicum</name>
    <dbReference type="NCBI Taxonomy" id="1549638"/>
    <lineage>
        <taxon>Bacteria</taxon>
        <taxon>Pseudomonadati</taxon>
        <taxon>Pseudomonadota</taxon>
        <taxon>Betaproteobacteria</taxon>
        <taxon>Burkholderiales</taxon>
        <taxon>Burkholderiaceae</taxon>
        <taxon>Quisquiliibacterium</taxon>
    </lineage>
</organism>
<name>A0A7W8HG56_9BURK</name>
<dbReference type="Pfam" id="PF09955">
    <property type="entry name" value="DUF2189"/>
    <property type="match status" value="1"/>
</dbReference>
<protein>
    <submittedName>
        <fullName evidence="2">Putative membrane protein</fullName>
    </submittedName>
</protein>
<feature type="transmembrane region" description="Helical" evidence="1">
    <location>
        <begin position="61"/>
        <end position="82"/>
    </location>
</feature>
<dbReference type="RefSeq" id="WP_183965712.1">
    <property type="nucleotide sequence ID" value="NZ_BAABEW010000001.1"/>
</dbReference>
<feature type="transmembrane region" description="Helical" evidence="1">
    <location>
        <begin position="111"/>
        <end position="132"/>
    </location>
</feature>
<feature type="transmembrane region" description="Helical" evidence="1">
    <location>
        <begin position="157"/>
        <end position="183"/>
    </location>
</feature>
<feature type="transmembrane region" description="Helical" evidence="1">
    <location>
        <begin position="37"/>
        <end position="55"/>
    </location>
</feature>
<dbReference type="EMBL" id="JACHGB010000003">
    <property type="protein sequence ID" value="MBB5271385.1"/>
    <property type="molecule type" value="Genomic_DNA"/>
</dbReference>
<keyword evidence="1" id="KW-1133">Transmembrane helix</keyword>
<evidence type="ECO:0000313" key="2">
    <source>
        <dbReference type="EMBL" id="MBB5271385.1"/>
    </source>
</evidence>
<keyword evidence="3" id="KW-1185">Reference proteome</keyword>
<keyword evidence="1" id="KW-0812">Transmembrane</keyword>
<dbReference type="InterPro" id="IPR018692">
    <property type="entry name" value="DUF2189"/>
</dbReference>
<evidence type="ECO:0000313" key="3">
    <source>
        <dbReference type="Proteomes" id="UP000532440"/>
    </source>
</evidence>